<evidence type="ECO:0000313" key="1">
    <source>
        <dbReference type="EMBL" id="ELS60334.1"/>
    </source>
</evidence>
<organism evidence="1 2">
    <name type="scientific">Bacillus inaquosorum KCTC 13429</name>
    <dbReference type="NCBI Taxonomy" id="1236548"/>
    <lineage>
        <taxon>Bacteria</taxon>
        <taxon>Bacillati</taxon>
        <taxon>Bacillota</taxon>
        <taxon>Bacilli</taxon>
        <taxon>Bacillales</taxon>
        <taxon>Bacillaceae</taxon>
        <taxon>Bacillus</taxon>
    </lineage>
</organism>
<sequence length="38" mass="4424">MLTHEENKEVYIQQMIAKTVLAAKNQTGAFQHIMLHQK</sequence>
<accession>A0A9W5PC72</accession>
<dbReference type="Proteomes" id="UP000011182">
    <property type="component" value="Unassembled WGS sequence"/>
</dbReference>
<dbReference type="AlphaFoldDB" id="A0A9W5PC72"/>
<keyword evidence="2" id="KW-1185">Reference proteome</keyword>
<evidence type="ECO:0000313" key="2">
    <source>
        <dbReference type="Proteomes" id="UP000011182"/>
    </source>
</evidence>
<gene>
    <name evidence="1" type="ORF">BSI_33320</name>
</gene>
<proteinExistence type="predicted"/>
<dbReference type="EMBL" id="AMXN01000006">
    <property type="protein sequence ID" value="ELS60334.1"/>
    <property type="molecule type" value="Genomic_DNA"/>
</dbReference>
<comment type="caution">
    <text evidence="1">The sequence shown here is derived from an EMBL/GenBank/DDBJ whole genome shotgun (WGS) entry which is preliminary data.</text>
</comment>
<name>A0A9W5PC72_9BACI</name>
<protein>
    <submittedName>
        <fullName evidence="1">Uncharacterized protein</fullName>
    </submittedName>
</protein>
<reference evidence="1 2" key="1">
    <citation type="journal article" date="2014" name="Syst. Appl. Microbiol.">
        <title>Genomic insights into the taxonomic status of the three subspecies of Bacillus subtilis.</title>
        <authorList>
            <person name="Yi H."/>
            <person name="Chun J."/>
            <person name="Cha C.J."/>
        </authorList>
    </citation>
    <scope>NUCLEOTIDE SEQUENCE [LARGE SCALE GENOMIC DNA]</scope>
    <source>
        <strain evidence="1 2">KCTC 13429</strain>
    </source>
</reference>